<comment type="caution">
    <text evidence="1">The sequence shown here is derived from an EMBL/GenBank/DDBJ whole genome shotgun (WGS) entry which is preliminary data.</text>
</comment>
<dbReference type="EMBL" id="BGZK01000002">
    <property type="protein sequence ID" value="GBO99173.1"/>
    <property type="molecule type" value="Genomic_DNA"/>
</dbReference>
<keyword evidence="2" id="KW-1185">Reference proteome</keyword>
<organism evidence="1 2">
    <name type="scientific">Eumeta variegata</name>
    <name type="common">Bagworm moth</name>
    <name type="synonym">Eumeta japonica</name>
    <dbReference type="NCBI Taxonomy" id="151549"/>
    <lineage>
        <taxon>Eukaryota</taxon>
        <taxon>Metazoa</taxon>
        <taxon>Ecdysozoa</taxon>
        <taxon>Arthropoda</taxon>
        <taxon>Hexapoda</taxon>
        <taxon>Insecta</taxon>
        <taxon>Pterygota</taxon>
        <taxon>Neoptera</taxon>
        <taxon>Endopterygota</taxon>
        <taxon>Lepidoptera</taxon>
        <taxon>Glossata</taxon>
        <taxon>Ditrysia</taxon>
        <taxon>Tineoidea</taxon>
        <taxon>Psychidae</taxon>
        <taxon>Oiketicinae</taxon>
        <taxon>Eumeta</taxon>
    </lineage>
</organism>
<evidence type="ECO:0000313" key="2">
    <source>
        <dbReference type="Proteomes" id="UP000299102"/>
    </source>
</evidence>
<accession>A0A4C1SAS0</accession>
<proteinExistence type="predicted"/>
<gene>
    <name evidence="1" type="ORF">EVAR_480_1</name>
</gene>
<name>A0A4C1SAS0_EUMVA</name>
<protein>
    <submittedName>
        <fullName evidence="1">Uncharacterized protein</fullName>
    </submittedName>
</protein>
<dbReference type="Proteomes" id="UP000299102">
    <property type="component" value="Unassembled WGS sequence"/>
</dbReference>
<dbReference type="AlphaFoldDB" id="A0A4C1SAS0"/>
<evidence type="ECO:0000313" key="1">
    <source>
        <dbReference type="EMBL" id="GBO99173.1"/>
    </source>
</evidence>
<reference evidence="1 2" key="1">
    <citation type="journal article" date="2019" name="Commun. Biol.">
        <title>The bagworm genome reveals a unique fibroin gene that provides high tensile strength.</title>
        <authorList>
            <person name="Kono N."/>
            <person name="Nakamura H."/>
            <person name="Ohtoshi R."/>
            <person name="Tomita M."/>
            <person name="Numata K."/>
            <person name="Arakawa K."/>
        </authorList>
    </citation>
    <scope>NUCLEOTIDE SEQUENCE [LARGE SCALE GENOMIC DNA]</scope>
</reference>
<sequence>MSELRPRETRNTIRKLTRFMFKKLPAQYISFLSARARRPPGVAGVSRALSSSQFNKRKAFINYEKEWFSTTQLGFNLFRRPEKAHSARNRRIVGAYQRQSAAAARARSLLLQKTIRMFEVCGGRAGAGIGERGGTEPGPALENWPTNKHLTICLHVTVLDHTVANRVQHKSGPAQPVKHHTLIESKREVSDSIVMFCTVSDGDEAVAISDSNANSSVRVSIAFYITRKAGQVQSVIKAPDRTRAVAVFRRRARGRRGPLLWDGNLININNRCPRYGQSSPVWAPALDSAFRPVFDSDNITGHGCVLYELEANASLEIKYSLYTTRIGKLRLIHVVRHTSSAHAVNHRADVSSQYRQSK</sequence>